<comment type="caution">
    <text evidence="1">The sequence shown here is derived from an EMBL/GenBank/DDBJ whole genome shotgun (WGS) entry which is preliminary data.</text>
</comment>
<reference evidence="1" key="1">
    <citation type="submission" date="2019-03" db="EMBL/GenBank/DDBJ databases">
        <title>Lake Tanganyika Metagenome-Assembled Genomes (MAGs).</title>
        <authorList>
            <person name="Tran P."/>
        </authorList>
    </citation>
    <scope>NUCLEOTIDE SEQUENCE</scope>
    <source>
        <strain evidence="1">K_DeepCast_150m_m2_040</strain>
    </source>
</reference>
<evidence type="ECO:0000313" key="1">
    <source>
        <dbReference type="EMBL" id="MBM3331971.1"/>
    </source>
</evidence>
<accession>A0A937XHY9</accession>
<dbReference type="AlphaFoldDB" id="A0A937XHY9"/>
<gene>
    <name evidence="1" type="ORF">FJY68_09005</name>
</gene>
<proteinExistence type="predicted"/>
<name>A0A937XHY9_UNCW3</name>
<dbReference type="Proteomes" id="UP000779900">
    <property type="component" value="Unassembled WGS sequence"/>
</dbReference>
<sequence length="163" mass="17212">MTPELRIDGPERQKRRLRRTGTAALMVAISAGLLATSCAPGRDAAQPKVVTGTEFRLVDDKGATHAVLALENGAPLLRFLDEKGKSRAVVGLQEYGPSLFFARDNGKPGTSIGVGPTGPAMAFGDSSGNMRILLTVDSTGAPRLMLRDTSGHTAWTAPEPTKR</sequence>
<protein>
    <submittedName>
        <fullName evidence="1">Uncharacterized protein</fullName>
    </submittedName>
</protein>
<evidence type="ECO:0000313" key="2">
    <source>
        <dbReference type="Proteomes" id="UP000779900"/>
    </source>
</evidence>
<dbReference type="EMBL" id="VGIR01000053">
    <property type="protein sequence ID" value="MBM3331971.1"/>
    <property type="molecule type" value="Genomic_DNA"/>
</dbReference>
<organism evidence="1 2">
    <name type="scientific">candidate division WOR-3 bacterium</name>
    <dbReference type="NCBI Taxonomy" id="2052148"/>
    <lineage>
        <taxon>Bacteria</taxon>
        <taxon>Bacteria division WOR-3</taxon>
    </lineage>
</organism>